<keyword evidence="19" id="KW-0997">Cell inner membrane</keyword>
<comment type="cofactor">
    <cofactor evidence="1 19">
        <name>Mg(2+)</name>
        <dbReference type="ChEBI" id="CHEBI:18420"/>
    </cofactor>
</comment>
<feature type="transmembrane region" description="Helical" evidence="19">
    <location>
        <begin position="104"/>
        <end position="125"/>
    </location>
</feature>
<keyword evidence="9 19" id="KW-0808">Transferase</keyword>
<dbReference type="HOGENOM" id="CLU_057426_1_0_12"/>
<dbReference type="eggNOG" id="COG0368">
    <property type="taxonomic scope" value="Bacteria"/>
</dbReference>
<keyword evidence="11 19" id="KW-0460">Magnesium</keyword>
<evidence type="ECO:0000256" key="11">
    <source>
        <dbReference type="ARBA" id="ARBA00022842"/>
    </source>
</evidence>
<protein>
    <recommendedName>
        <fullName evidence="6 19">Adenosylcobinamide-GDP ribazoletransferase</fullName>
        <ecNumber evidence="5 19">2.7.8.26</ecNumber>
    </recommendedName>
    <alternativeName>
        <fullName evidence="16 19">Cobalamin synthase</fullName>
    </alternativeName>
    <alternativeName>
        <fullName evidence="15 19">Cobalamin-5'-phosphate synthase</fullName>
    </alternativeName>
</protein>
<dbReference type="STRING" id="158189.SpiBuddy_0886"/>
<dbReference type="HAMAP" id="MF_00719">
    <property type="entry name" value="CobS"/>
    <property type="match status" value="1"/>
</dbReference>
<evidence type="ECO:0000313" key="21">
    <source>
        <dbReference type="Proteomes" id="UP000008466"/>
    </source>
</evidence>
<keyword evidence="7 19" id="KW-1003">Cell membrane</keyword>
<dbReference type="KEGG" id="sbu:SpiBuddy_0886"/>
<organism evidence="20 21">
    <name type="scientific">Sphaerochaeta globosa (strain ATCC BAA-1886 / DSM 22777 / Buddy)</name>
    <name type="common">Spirochaeta sp. (strain Buddy)</name>
    <dbReference type="NCBI Taxonomy" id="158189"/>
    <lineage>
        <taxon>Bacteria</taxon>
        <taxon>Pseudomonadati</taxon>
        <taxon>Spirochaetota</taxon>
        <taxon>Spirochaetia</taxon>
        <taxon>Spirochaetales</taxon>
        <taxon>Sphaerochaetaceae</taxon>
        <taxon>Sphaerochaeta</taxon>
    </lineage>
</organism>
<evidence type="ECO:0000256" key="4">
    <source>
        <dbReference type="ARBA" id="ARBA00010561"/>
    </source>
</evidence>
<evidence type="ECO:0000256" key="12">
    <source>
        <dbReference type="ARBA" id="ARBA00022989"/>
    </source>
</evidence>
<evidence type="ECO:0000256" key="1">
    <source>
        <dbReference type="ARBA" id="ARBA00001946"/>
    </source>
</evidence>
<dbReference type="GO" id="GO:0009236">
    <property type="term" value="P:cobalamin biosynthetic process"/>
    <property type="evidence" value="ECO:0007669"/>
    <property type="project" value="UniProtKB-UniRule"/>
</dbReference>
<proteinExistence type="inferred from homology"/>
<keyword evidence="21" id="KW-1185">Reference proteome</keyword>
<comment type="function">
    <text evidence="14 19">Joins adenosylcobinamide-GDP and alpha-ribazole to generate adenosylcobalamin (Ado-cobalamin). Also synthesizes adenosylcobalamin 5'-phosphate from adenosylcobinamide-GDP and alpha-ribazole 5'-phosphate.</text>
</comment>
<keyword evidence="10 19" id="KW-0812">Transmembrane</keyword>
<evidence type="ECO:0000256" key="5">
    <source>
        <dbReference type="ARBA" id="ARBA00013200"/>
    </source>
</evidence>
<name>F0RYE2_SPHGB</name>
<evidence type="ECO:0000256" key="2">
    <source>
        <dbReference type="ARBA" id="ARBA00004651"/>
    </source>
</evidence>
<comment type="similarity">
    <text evidence="4 19">Belongs to the CobS family.</text>
</comment>
<evidence type="ECO:0000256" key="9">
    <source>
        <dbReference type="ARBA" id="ARBA00022679"/>
    </source>
</evidence>
<evidence type="ECO:0000256" key="6">
    <source>
        <dbReference type="ARBA" id="ARBA00015850"/>
    </source>
</evidence>
<evidence type="ECO:0000256" key="10">
    <source>
        <dbReference type="ARBA" id="ARBA00022692"/>
    </source>
</evidence>
<dbReference type="NCBIfam" id="TIGR00317">
    <property type="entry name" value="cobS"/>
    <property type="match status" value="1"/>
</dbReference>
<dbReference type="EMBL" id="CP002541">
    <property type="protein sequence ID" value="ADY12713.1"/>
    <property type="molecule type" value="Genomic_DNA"/>
</dbReference>
<sequence>MTLHSLSFAFRTLTRFPLPGNGEDKPEKSLFWFPLVGAVLGLCSYGISLLPLTDTVCAALIIAAGAYLTRGFHLDGLADFADGLGGGYSRERALAIMRDSHSGAFAVIVLITVLLVQYACITELVQTLPLALIFAPAIGRLMQVIAASFLSYAREGEGTASLLVRRSTRKHSIAPTLQVVVALVLLYYFCNETFALRALLSLGCALVMNLVVMRVAKKRLGGVTGDVLGAIEVLCESASLLGFLLPLA</sequence>
<dbReference type="EC" id="2.7.8.26" evidence="5 19"/>
<comment type="subcellular location">
    <subcellularLocation>
        <location evidence="19">Cell inner membrane</location>
        <topology evidence="19">Multi-pass membrane protein</topology>
    </subcellularLocation>
    <subcellularLocation>
        <location evidence="2">Cell membrane</location>
        <topology evidence="2">Multi-pass membrane protein</topology>
    </subcellularLocation>
</comment>
<dbReference type="PANTHER" id="PTHR34148">
    <property type="entry name" value="ADENOSYLCOBINAMIDE-GDP RIBAZOLETRANSFERASE"/>
    <property type="match status" value="1"/>
</dbReference>
<keyword evidence="13 19" id="KW-0472">Membrane</keyword>
<evidence type="ECO:0000256" key="19">
    <source>
        <dbReference type="HAMAP-Rule" id="MF_00719"/>
    </source>
</evidence>
<dbReference type="InterPro" id="IPR003805">
    <property type="entry name" value="CobS"/>
</dbReference>
<dbReference type="Pfam" id="PF02654">
    <property type="entry name" value="CobS"/>
    <property type="match status" value="1"/>
</dbReference>
<accession>F0RYE2</accession>
<dbReference type="GO" id="GO:0051073">
    <property type="term" value="F:adenosylcobinamide-GDP ribazoletransferase activity"/>
    <property type="evidence" value="ECO:0007669"/>
    <property type="project" value="UniProtKB-UniRule"/>
</dbReference>
<feature type="transmembrane region" description="Helical" evidence="19">
    <location>
        <begin position="131"/>
        <end position="152"/>
    </location>
</feature>
<evidence type="ECO:0000256" key="16">
    <source>
        <dbReference type="ARBA" id="ARBA00032853"/>
    </source>
</evidence>
<feature type="transmembrane region" description="Helical" evidence="19">
    <location>
        <begin position="31"/>
        <end position="52"/>
    </location>
</feature>
<dbReference type="PANTHER" id="PTHR34148:SF1">
    <property type="entry name" value="ADENOSYLCOBINAMIDE-GDP RIBAZOLETRANSFERASE"/>
    <property type="match status" value="1"/>
</dbReference>
<dbReference type="AlphaFoldDB" id="F0RYE2"/>
<dbReference type="Proteomes" id="UP000008466">
    <property type="component" value="Chromosome"/>
</dbReference>
<keyword evidence="8 19" id="KW-0169">Cobalamin biosynthesis</keyword>
<dbReference type="UniPathway" id="UPA00148">
    <property type="reaction ID" value="UER00238"/>
</dbReference>
<gene>
    <name evidence="19" type="primary">cobS</name>
    <name evidence="20" type="ordered locus">SpiBuddy_0886</name>
</gene>
<feature type="transmembrane region" description="Helical" evidence="19">
    <location>
        <begin position="173"/>
        <end position="189"/>
    </location>
</feature>
<evidence type="ECO:0000256" key="3">
    <source>
        <dbReference type="ARBA" id="ARBA00004663"/>
    </source>
</evidence>
<evidence type="ECO:0000313" key="20">
    <source>
        <dbReference type="EMBL" id="ADY12713.1"/>
    </source>
</evidence>
<evidence type="ECO:0000256" key="8">
    <source>
        <dbReference type="ARBA" id="ARBA00022573"/>
    </source>
</evidence>
<comment type="catalytic activity">
    <reaction evidence="17 19">
        <text>alpha-ribazole + adenosylcob(III)inamide-GDP = adenosylcob(III)alamin + GMP + H(+)</text>
        <dbReference type="Rhea" id="RHEA:16049"/>
        <dbReference type="ChEBI" id="CHEBI:10329"/>
        <dbReference type="ChEBI" id="CHEBI:15378"/>
        <dbReference type="ChEBI" id="CHEBI:18408"/>
        <dbReference type="ChEBI" id="CHEBI:58115"/>
        <dbReference type="ChEBI" id="CHEBI:60487"/>
        <dbReference type="EC" id="2.7.8.26"/>
    </reaction>
</comment>
<evidence type="ECO:0000256" key="14">
    <source>
        <dbReference type="ARBA" id="ARBA00025228"/>
    </source>
</evidence>
<comment type="catalytic activity">
    <reaction evidence="18 19">
        <text>alpha-ribazole 5'-phosphate + adenosylcob(III)inamide-GDP = adenosylcob(III)alamin 5'-phosphate + GMP + H(+)</text>
        <dbReference type="Rhea" id="RHEA:23560"/>
        <dbReference type="ChEBI" id="CHEBI:15378"/>
        <dbReference type="ChEBI" id="CHEBI:57918"/>
        <dbReference type="ChEBI" id="CHEBI:58115"/>
        <dbReference type="ChEBI" id="CHEBI:60487"/>
        <dbReference type="ChEBI" id="CHEBI:60493"/>
        <dbReference type="EC" id="2.7.8.26"/>
    </reaction>
</comment>
<evidence type="ECO:0000256" key="17">
    <source>
        <dbReference type="ARBA" id="ARBA00048623"/>
    </source>
</evidence>
<reference evidence="21" key="1">
    <citation type="submission" date="2011-02" db="EMBL/GenBank/DDBJ databases">
        <title>Complete sequence of Spirochaeta sp. Buddy.</title>
        <authorList>
            <person name="Lucas S."/>
            <person name="Copeland A."/>
            <person name="Lapidus A."/>
            <person name="Cheng J.-F."/>
            <person name="Goodwin L."/>
            <person name="Pitluck S."/>
            <person name="Zeytun A."/>
            <person name="Detter J.C."/>
            <person name="Han C."/>
            <person name="Tapia R."/>
            <person name="Land M."/>
            <person name="Hauser L."/>
            <person name="Kyrpides N."/>
            <person name="Ivanova N."/>
            <person name="Mikhailova N."/>
            <person name="Pagani I."/>
            <person name="Ritalahti K.M."/>
            <person name="Loeffler F.E."/>
            <person name="Woyke T."/>
        </authorList>
    </citation>
    <scope>NUCLEOTIDE SEQUENCE [LARGE SCALE GENOMIC DNA]</scope>
    <source>
        <strain evidence="21">ATCC BAA-1886 / DSM 22777 / Buddy</strain>
    </source>
</reference>
<comment type="pathway">
    <text evidence="3 19">Cofactor biosynthesis; adenosylcobalamin biosynthesis; adenosylcobalamin from cob(II)yrinate a,c-diamide: step 7/7.</text>
</comment>
<evidence type="ECO:0000256" key="15">
    <source>
        <dbReference type="ARBA" id="ARBA00032605"/>
    </source>
</evidence>
<evidence type="ECO:0000256" key="18">
    <source>
        <dbReference type="ARBA" id="ARBA00049504"/>
    </source>
</evidence>
<evidence type="ECO:0000256" key="13">
    <source>
        <dbReference type="ARBA" id="ARBA00023136"/>
    </source>
</evidence>
<feature type="transmembrane region" description="Helical" evidence="19">
    <location>
        <begin position="195"/>
        <end position="215"/>
    </location>
</feature>
<dbReference type="GO" id="GO:0008818">
    <property type="term" value="F:cobalamin 5'-phosphate synthase activity"/>
    <property type="evidence" value="ECO:0007669"/>
    <property type="project" value="UniProtKB-UniRule"/>
</dbReference>
<evidence type="ECO:0000256" key="7">
    <source>
        <dbReference type="ARBA" id="ARBA00022475"/>
    </source>
</evidence>
<keyword evidence="12 19" id="KW-1133">Transmembrane helix</keyword>
<dbReference type="GO" id="GO:0005886">
    <property type="term" value="C:plasma membrane"/>
    <property type="evidence" value="ECO:0007669"/>
    <property type="project" value="UniProtKB-SubCell"/>
</dbReference>